<evidence type="ECO:0000256" key="1">
    <source>
        <dbReference type="ARBA" id="ARBA00022857"/>
    </source>
</evidence>
<evidence type="ECO:0000313" key="3">
    <source>
        <dbReference type="EMBL" id="BCR92925.1"/>
    </source>
</evidence>
<dbReference type="InterPro" id="IPR051609">
    <property type="entry name" value="NmrA/Isoflavone_reductase-like"/>
</dbReference>
<keyword evidence="4" id="KW-1185">Reference proteome</keyword>
<evidence type="ECO:0008006" key="5">
    <source>
        <dbReference type="Google" id="ProtNLM"/>
    </source>
</evidence>
<reference evidence="3" key="1">
    <citation type="submission" date="2021-01" db="EMBL/GenBank/DDBJ databases">
        <authorList>
            <consortium name="Aspergillus chevalieri M1 genome sequencing consortium"/>
            <person name="Kazuki M."/>
            <person name="Futagami T."/>
        </authorList>
    </citation>
    <scope>NUCLEOTIDE SEQUENCE</scope>
    <source>
        <strain evidence="3">M1</strain>
    </source>
</reference>
<dbReference type="KEGG" id="ache:ACHE_80825A"/>
<reference evidence="3" key="2">
    <citation type="submission" date="2021-02" db="EMBL/GenBank/DDBJ databases">
        <title>Aspergillus chevalieri M1 genome sequence.</title>
        <authorList>
            <person name="Kadooka C."/>
            <person name="Mori K."/>
            <person name="Futagami T."/>
        </authorList>
    </citation>
    <scope>NUCLEOTIDE SEQUENCE</scope>
    <source>
        <strain evidence="3">M1</strain>
    </source>
</reference>
<dbReference type="RefSeq" id="XP_043141438.1">
    <property type="nucleotide sequence ID" value="XM_043284238.1"/>
</dbReference>
<dbReference type="AlphaFoldDB" id="A0A7R7VY98"/>
<organism evidence="3 4">
    <name type="scientific">Aspergillus chevalieri</name>
    <name type="common">Eurotium chevalieri</name>
    <dbReference type="NCBI Taxonomy" id="182096"/>
    <lineage>
        <taxon>Eukaryota</taxon>
        <taxon>Fungi</taxon>
        <taxon>Dikarya</taxon>
        <taxon>Ascomycota</taxon>
        <taxon>Pezizomycotina</taxon>
        <taxon>Eurotiomycetes</taxon>
        <taxon>Eurotiomycetidae</taxon>
        <taxon>Eurotiales</taxon>
        <taxon>Aspergillaceae</taxon>
        <taxon>Aspergillus</taxon>
        <taxon>Aspergillus subgen. Aspergillus</taxon>
    </lineage>
</organism>
<evidence type="ECO:0000313" key="4">
    <source>
        <dbReference type="Proteomes" id="UP000637239"/>
    </source>
</evidence>
<dbReference type="GO" id="GO:0016491">
    <property type="term" value="F:oxidoreductase activity"/>
    <property type="evidence" value="ECO:0007669"/>
    <property type="project" value="UniProtKB-KW"/>
</dbReference>
<name>A0A7R7VY98_ASPCH</name>
<dbReference type="PANTHER" id="PTHR47706:SF9">
    <property type="entry name" value="NMRA-LIKE DOMAIN-CONTAINING PROTEIN-RELATED"/>
    <property type="match status" value="1"/>
</dbReference>
<dbReference type="EMBL" id="AP024423">
    <property type="protein sequence ID" value="BCR92925.1"/>
    <property type="molecule type" value="Genomic_DNA"/>
</dbReference>
<evidence type="ECO:0000256" key="2">
    <source>
        <dbReference type="ARBA" id="ARBA00023002"/>
    </source>
</evidence>
<accession>A0A7R7VY98</accession>
<gene>
    <name evidence="3" type="ORF">ACHE_80825A</name>
</gene>
<protein>
    <recommendedName>
        <fullName evidence="5">NmrA-like domain-containing protein</fullName>
    </recommendedName>
</protein>
<keyword evidence="2" id="KW-0560">Oxidoreductase</keyword>
<sequence>MAQTHKNVTLVGASGNICKIILDSLITSSEFNITILSRKESEATFPAGFSTSSQDEAVLQLLPLFGQKKELIEYLKSQQSDIFSWTGVATGLLFDWAVASVLQHSQGTSSKFLHVASVETIQNEILAVLEKETGAKWTVHSTTTEEQVGEAVKKLGAGNFSGAFALVRATGFGNTPGLRAKYAKDTTLANDLLGLKLETIQDTVKRVVAK</sequence>
<dbReference type="GeneID" id="66987274"/>
<dbReference type="Proteomes" id="UP000637239">
    <property type="component" value="Chromosome 8"/>
</dbReference>
<proteinExistence type="predicted"/>
<dbReference type="PANTHER" id="PTHR47706">
    <property type="entry name" value="NMRA-LIKE FAMILY PROTEIN"/>
    <property type="match status" value="1"/>
</dbReference>
<keyword evidence="1" id="KW-0521">NADP</keyword>